<organism evidence="2 3">
    <name type="scientific">Campylobacter cuniculorum DSM 23162 = LMG 24588</name>
    <dbReference type="NCBI Taxonomy" id="1121267"/>
    <lineage>
        <taxon>Bacteria</taxon>
        <taxon>Pseudomonadati</taxon>
        <taxon>Campylobacterota</taxon>
        <taxon>Epsilonproteobacteria</taxon>
        <taxon>Campylobacterales</taxon>
        <taxon>Campylobacteraceae</taxon>
        <taxon>Campylobacter</taxon>
    </lineage>
</organism>
<name>A0A1W6BXL2_9BACT</name>
<accession>A0A1W6BXL2</accession>
<reference evidence="2 3" key="1">
    <citation type="submission" date="2017-04" db="EMBL/GenBank/DDBJ databases">
        <title>Complete genome sequence of the Campylobacter cuniculorum type strain LMG24588.</title>
        <authorList>
            <person name="Miller W.G."/>
            <person name="Yee E."/>
            <person name="Revez J."/>
            <person name="Bono J.L."/>
            <person name="Rossi M."/>
        </authorList>
    </citation>
    <scope>NUCLEOTIDE SEQUENCE [LARGE SCALE GENOMIC DNA]</scope>
    <source>
        <strain evidence="2 3">LMG 24588</strain>
    </source>
</reference>
<dbReference type="AlphaFoldDB" id="A0A1W6BXL2"/>
<evidence type="ECO:0000256" key="1">
    <source>
        <dbReference type="SAM" id="MobiDB-lite"/>
    </source>
</evidence>
<evidence type="ECO:0000313" key="2">
    <source>
        <dbReference type="EMBL" id="ARJ56843.1"/>
    </source>
</evidence>
<dbReference type="RefSeq" id="WP_027305400.1">
    <property type="nucleotide sequence ID" value="NZ_CP020867.1"/>
</dbReference>
<evidence type="ECO:0000313" key="3">
    <source>
        <dbReference type="Proteomes" id="UP000192902"/>
    </source>
</evidence>
<dbReference type="EMBL" id="CP020867">
    <property type="protein sequence ID" value="ARJ56843.1"/>
    <property type="molecule type" value="Genomic_DNA"/>
</dbReference>
<feature type="region of interest" description="Disordered" evidence="1">
    <location>
        <begin position="21"/>
        <end position="50"/>
    </location>
</feature>
<gene>
    <name evidence="2" type="ORF">CCUN_1251</name>
</gene>
<dbReference type="STRING" id="1121267.CCUN_1251"/>
<feature type="compositionally biased region" description="Polar residues" evidence="1">
    <location>
        <begin position="27"/>
        <end position="41"/>
    </location>
</feature>
<sequence>MDFLDSLKQIKKELIKEQKVEHKKTRFNSSQNTDKNKNYTAKTKPKEDYEDSIDKQMQEVFLKEEKLRDEFEKFIEDSDIKKIF</sequence>
<protein>
    <submittedName>
        <fullName evidence="2">Uncharacterized protein</fullName>
    </submittedName>
</protein>
<proteinExistence type="predicted"/>
<dbReference type="KEGG" id="ccun:CCUN_1251"/>
<dbReference type="OrthoDB" id="5356083at2"/>
<dbReference type="Proteomes" id="UP000192902">
    <property type="component" value="Chromosome"/>
</dbReference>